<accession>A0A6N3AZ65</accession>
<dbReference type="AlphaFoldDB" id="A0A6N3AZ65"/>
<sequence length="77" mass="8923">MVTETHKSQMPNKEVATKRQQAKLLATRDRMLIEGNDWGDTFWGMVDGEGENNLGKILMRVREEIKTDLKGKFEQEN</sequence>
<comment type="catalytic activity">
    <reaction evidence="2">
        <text>2,5-diamino-6-hydroxy-4-(5-phosphoribosylamino)-pyrimidine + H2O = 2,5,6-triamino-4-hydroxypyrimidine + D-ribose 5-phosphate</text>
        <dbReference type="Rhea" id="RHEA:23436"/>
        <dbReference type="ChEBI" id="CHEBI:15377"/>
        <dbReference type="ChEBI" id="CHEBI:58614"/>
        <dbReference type="ChEBI" id="CHEBI:78346"/>
        <dbReference type="ChEBI" id="CHEBI:137796"/>
    </reaction>
</comment>
<gene>
    <name evidence="4" type="ORF">VRLFYP33_00932</name>
</gene>
<evidence type="ECO:0000313" key="4">
    <source>
        <dbReference type="EMBL" id="VYT97674.1"/>
    </source>
</evidence>
<protein>
    <recommendedName>
        <fullName evidence="3">NADAR domain-containing protein</fullName>
    </recommendedName>
</protein>
<dbReference type="InterPro" id="IPR012816">
    <property type="entry name" value="NADAR"/>
</dbReference>
<name>A0A6N3AZ65_9FIRM</name>
<evidence type="ECO:0000259" key="3">
    <source>
        <dbReference type="Pfam" id="PF08719"/>
    </source>
</evidence>
<comment type="catalytic activity">
    <reaction evidence="1">
        <text>5-amino-6-(5-phospho-D-ribosylamino)uracil + H2O = 5,6-diaminouracil + D-ribose 5-phosphate</text>
        <dbReference type="Rhea" id="RHEA:55020"/>
        <dbReference type="ChEBI" id="CHEBI:15377"/>
        <dbReference type="ChEBI" id="CHEBI:46252"/>
        <dbReference type="ChEBI" id="CHEBI:58453"/>
        <dbReference type="ChEBI" id="CHEBI:78346"/>
    </reaction>
</comment>
<evidence type="ECO:0000256" key="1">
    <source>
        <dbReference type="ARBA" id="ARBA00000022"/>
    </source>
</evidence>
<dbReference type="CDD" id="cd15457">
    <property type="entry name" value="NADAR"/>
    <property type="match status" value="1"/>
</dbReference>
<dbReference type="InterPro" id="IPR037238">
    <property type="entry name" value="YbiA-like_sf"/>
</dbReference>
<evidence type="ECO:0000256" key="2">
    <source>
        <dbReference type="ARBA" id="ARBA00000751"/>
    </source>
</evidence>
<dbReference type="SUPFAM" id="SSF143990">
    <property type="entry name" value="YbiA-like"/>
    <property type="match status" value="1"/>
</dbReference>
<proteinExistence type="predicted"/>
<dbReference type="Pfam" id="PF08719">
    <property type="entry name" value="NADAR"/>
    <property type="match status" value="1"/>
</dbReference>
<dbReference type="Gene3D" id="1.10.357.40">
    <property type="entry name" value="YbiA-like"/>
    <property type="match status" value="1"/>
</dbReference>
<dbReference type="RefSeq" id="WP_021840808.1">
    <property type="nucleotide sequence ID" value="NZ_CACRUX010000041.1"/>
</dbReference>
<dbReference type="EMBL" id="CACRUX010000041">
    <property type="protein sequence ID" value="VYT97674.1"/>
    <property type="molecule type" value="Genomic_DNA"/>
</dbReference>
<organism evidence="4">
    <name type="scientific">Veillonella ratti</name>
    <dbReference type="NCBI Taxonomy" id="103892"/>
    <lineage>
        <taxon>Bacteria</taxon>
        <taxon>Bacillati</taxon>
        <taxon>Bacillota</taxon>
        <taxon>Negativicutes</taxon>
        <taxon>Veillonellales</taxon>
        <taxon>Veillonellaceae</taxon>
        <taxon>Veillonella</taxon>
    </lineage>
</organism>
<feature type="domain" description="NADAR" evidence="3">
    <location>
        <begin position="18"/>
        <end position="66"/>
    </location>
</feature>
<reference evidence="4" key="1">
    <citation type="submission" date="2019-11" db="EMBL/GenBank/DDBJ databases">
        <authorList>
            <person name="Feng L."/>
        </authorList>
    </citation>
    <scope>NUCLEOTIDE SEQUENCE</scope>
    <source>
        <strain evidence="4">VrattiLFYP33</strain>
    </source>
</reference>